<keyword evidence="1" id="KW-0812">Transmembrane</keyword>
<evidence type="ECO:0000313" key="2">
    <source>
        <dbReference type="EMBL" id="KAF0677358.1"/>
    </source>
</evidence>
<organism evidence="2 3">
    <name type="scientific">Profundibacterium mesophilum KAUST100406-0324</name>
    <dbReference type="NCBI Taxonomy" id="1037889"/>
    <lineage>
        <taxon>Bacteria</taxon>
        <taxon>Pseudomonadati</taxon>
        <taxon>Pseudomonadota</taxon>
        <taxon>Alphaproteobacteria</taxon>
        <taxon>Rhodobacterales</taxon>
        <taxon>Roseobacteraceae</taxon>
        <taxon>Profundibacterium</taxon>
    </lineage>
</organism>
<feature type="transmembrane region" description="Helical" evidence="1">
    <location>
        <begin position="106"/>
        <end position="126"/>
    </location>
</feature>
<proteinExistence type="predicted"/>
<protein>
    <recommendedName>
        <fullName evidence="4">MAPEG family protein</fullName>
    </recommendedName>
</protein>
<dbReference type="Proteomes" id="UP000698242">
    <property type="component" value="Unassembled WGS sequence"/>
</dbReference>
<comment type="caution">
    <text evidence="2">The sequence shown here is derived from an EMBL/GenBank/DDBJ whole genome shotgun (WGS) entry which is preliminary data.</text>
</comment>
<keyword evidence="1" id="KW-0472">Membrane</keyword>
<keyword evidence="1" id="KW-1133">Transmembrane helix</keyword>
<gene>
    <name evidence="2" type="ORF">PMES_00269</name>
</gene>
<dbReference type="AlphaFoldDB" id="A0A921NX93"/>
<sequence length="131" mass="13505">MTSELGILGIFGMLVVLVASAERGRLALRGRLGGPEHAGLAPPGSRMSLLRAESVSALVLVAPAILILAQRDAFSGTTILAAQAFLGARLLHLGFGIAGAGRLSRLAAALSVPFVLWLYLAPFLFLGTQSA</sequence>
<name>A0A921NX93_9RHOB</name>
<feature type="transmembrane region" description="Helical" evidence="1">
    <location>
        <begin position="80"/>
        <end position="100"/>
    </location>
</feature>
<keyword evidence="3" id="KW-1185">Reference proteome</keyword>
<dbReference type="RefSeq" id="WP_159963735.1">
    <property type="nucleotide sequence ID" value="NZ_APKE01000004.1"/>
</dbReference>
<accession>A0A921NX93</accession>
<reference evidence="2" key="1">
    <citation type="submission" date="2013-03" db="EMBL/GenBank/DDBJ databases">
        <title>Genome Sequence of the Profundibacterium mesophilum strain KAUST100406-0324T from Red Sea, a novel genus in the family Rhodobacteraceae.</title>
        <authorList>
            <person name="Essack M."/>
            <person name="Alam I."/>
            <person name="Lafi F."/>
            <person name="Alawi W."/>
            <person name="Kamanu F."/>
            <person name="Al-Suwailem A."/>
            <person name="Lee O.O."/>
            <person name="Xu Y."/>
            <person name="Bajic V."/>
            <person name="Qian P.-Y."/>
            <person name="Archer J."/>
        </authorList>
    </citation>
    <scope>NUCLEOTIDE SEQUENCE</scope>
    <source>
        <strain evidence="2">KAUST100406-0324</strain>
    </source>
</reference>
<feature type="transmembrane region" description="Helical" evidence="1">
    <location>
        <begin position="49"/>
        <end position="68"/>
    </location>
</feature>
<dbReference type="EMBL" id="APKE01000004">
    <property type="protein sequence ID" value="KAF0677358.1"/>
    <property type="molecule type" value="Genomic_DNA"/>
</dbReference>
<evidence type="ECO:0000256" key="1">
    <source>
        <dbReference type="SAM" id="Phobius"/>
    </source>
</evidence>
<evidence type="ECO:0008006" key="4">
    <source>
        <dbReference type="Google" id="ProtNLM"/>
    </source>
</evidence>
<evidence type="ECO:0000313" key="3">
    <source>
        <dbReference type="Proteomes" id="UP000698242"/>
    </source>
</evidence>